<feature type="repeat" description="PPR" evidence="2">
    <location>
        <begin position="270"/>
        <end position="304"/>
    </location>
</feature>
<dbReference type="PROSITE" id="PS51375">
    <property type="entry name" value="PPR"/>
    <property type="match status" value="5"/>
</dbReference>
<evidence type="ECO:0000256" key="2">
    <source>
        <dbReference type="PROSITE-ProRule" id="PRU00708"/>
    </source>
</evidence>
<dbReference type="EMBL" id="JAINDJ010000002">
    <property type="protein sequence ID" value="KAG9457043.1"/>
    <property type="molecule type" value="Genomic_DNA"/>
</dbReference>
<dbReference type="InterPro" id="IPR011990">
    <property type="entry name" value="TPR-like_helical_dom_sf"/>
</dbReference>
<comment type="caution">
    <text evidence="3">The sequence shown here is derived from an EMBL/GenBank/DDBJ whole genome shotgun (WGS) entry which is preliminary data.</text>
</comment>
<dbReference type="PANTHER" id="PTHR45613">
    <property type="entry name" value="PENTATRICOPEPTIDE REPEAT-CONTAINING PROTEIN"/>
    <property type="match status" value="1"/>
</dbReference>
<dbReference type="NCBIfam" id="TIGR00756">
    <property type="entry name" value="PPR"/>
    <property type="match status" value="4"/>
</dbReference>
<keyword evidence="1" id="KW-0677">Repeat</keyword>
<dbReference type="AlphaFoldDB" id="A0AAV7F7H5"/>
<organism evidence="3 4">
    <name type="scientific">Aristolochia fimbriata</name>
    <name type="common">White veined hardy Dutchman's pipe vine</name>
    <dbReference type="NCBI Taxonomy" id="158543"/>
    <lineage>
        <taxon>Eukaryota</taxon>
        <taxon>Viridiplantae</taxon>
        <taxon>Streptophyta</taxon>
        <taxon>Embryophyta</taxon>
        <taxon>Tracheophyta</taxon>
        <taxon>Spermatophyta</taxon>
        <taxon>Magnoliopsida</taxon>
        <taxon>Magnoliidae</taxon>
        <taxon>Piperales</taxon>
        <taxon>Aristolochiaceae</taxon>
        <taxon>Aristolochia</taxon>
    </lineage>
</organism>
<dbReference type="Pfam" id="PF13041">
    <property type="entry name" value="PPR_2"/>
    <property type="match status" value="2"/>
</dbReference>
<dbReference type="Proteomes" id="UP000825729">
    <property type="component" value="Unassembled WGS sequence"/>
</dbReference>
<reference evidence="3 4" key="1">
    <citation type="submission" date="2021-07" db="EMBL/GenBank/DDBJ databases">
        <title>The Aristolochia fimbriata genome: insights into angiosperm evolution, floral development and chemical biosynthesis.</title>
        <authorList>
            <person name="Jiao Y."/>
        </authorList>
    </citation>
    <scope>NUCLEOTIDE SEQUENCE [LARGE SCALE GENOMIC DNA]</scope>
    <source>
        <strain evidence="3">IBCAS-2021</strain>
        <tissue evidence="3">Leaf</tissue>
    </source>
</reference>
<feature type="repeat" description="PPR" evidence="2">
    <location>
        <begin position="340"/>
        <end position="374"/>
    </location>
</feature>
<evidence type="ECO:0000313" key="3">
    <source>
        <dbReference type="EMBL" id="KAG9457043.1"/>
    </source>
</evidence>
<feature type="repeat" description="PPR" evidence="2">
    <location>
        <begin position="200"/>
        <end position="234"/>
    </location>
</feature>
<evidence type="ECO:0000256" key="1">
    <source>
        <dbReference type="ARBA" id="ARBA00022737"/>
    </source>
</evidence>
<gene>
    <name evidence="3" type="ORF">H6P81_001551</name>
</gene>
<protein>
    <recommendedName>
        <fullName evidence="5">Pentatricopeptide repeat-containing protein</fullName>
    </recommendedName>
</protein>
<dbReference type="Pfam" id="PF01535">
    <property type="entry name" value="PPR"/>
    <property type="match status" value="1"/>
</dbReference>
<accession>A0AAV7F7H5</accession>
<proteinExistence type="predicted"/>
<feature type="repeat" description="PPR" evidence="2">
    <location>
        <begin position="305"/>
        <end position="339"/>
    </location>
</feature>
<dbReference type="Pfam" id="PF13812">
    <property type="entry name" value="PPR_3"/>
    <property type="match status" value="1"/>
</dbReference>
<name>A0AAV7F7H5_ARIFI</name>
<dbReference type="PANTHER" id="PTHR45613:SF277">
    <property type="entry name" value="PPR CONTAINING PLANT-LIKE PROTEIN"/>
    <property type="match status" value="1"/>
</dbReference>
<evidence type="ECO:0000313" key="4">
    <source>
        <dbReference type="Proteomes" id="UP000825729"/>
    </source>
</evidence>
<keyword evidence="4" id="KW-1185">Reference proteome</keyword>
<evidence type="ECO:0008006" key="5">
    <source>
        <dbReference type="Google" id="ProtNLM"/>
    </source>
</evidence>
<feature type="repeat" description="PPR" evidence="2">
    <location>
        <begin position="235"/>
        <end position="269"/>
    </location>
</feature>
<dbReference type="Gene3D" id="1.25.40.10">
    <property type="entry name" value="Tetratricopeptide repeat domain"/>
    <property type="match status" value="3"/>
</dbReference>
<dbReference type="InterPro" id="IPR002885">
    <property type="entry name" value="PPR_rpt"/>
</dbReference>
<sequence>MVEHYVYRIAQPVWLLKRLHTRVVKTLNNKSSSVPSKSSMSHDLQKDKDLLSRLDHRDWLAPNEVSKLFVKISEPELVLSAFRKVSQRKDYKPTEALYSIIIEKLALARMLDAIEDVLRLAKSENCSLSDEFFYRLIKICINVFKHPEKAIEVLQEMPDFRCWPSVKTFNCVLNMLVCEKQYDVIHEIYLSASQLGVKVDTCTFNILLKGLCKVGKLDSAFALLSELPKQGCRPNTTTYSTIMHGLCKHNKLEEAFVLLDRMETEGCYPDTVTFNILISGLCKQERIDEAKMLLYKMQLKGCAPNSGSYQALLHGLLNCGNFVEAKDFMVLMVSKGIHPSFLSYKMVIDGLCRHTPSYEVDWLLKQMVQQGFIPRKGTWKVVLENMSLTMNCVECRMILQDIDINRGEVSRFPGFQSEVC</sequence>